<evidence type="ECO:0000313" key="2">
    <source>
        <dbReference type="EMBL" id="GLQ89440.1"/>
    </source>
</evidence>
<sequence>MPTIFTHAAVPALLGAAAGKQRISRRLLCTGVIAAMLPDADTLSFKLGIPYADAFGHRGAMHSLLFAVCIAMLAALLHRPLRSTATRTFAFVGLSAVSHPLLDMLTDGGLGVAIAWPFSTQRYFFPWHPIHVSPIGVHFFSARAWTVIASELLWVWLPISVIALVVWRWRITRRLG</sequence>
<keyword evidence="1" id="KW-0472">Membrane</keyword>
<keyword evidence="3" id="KW-1185">Reference proteome</keyword>
<reference evidence="3" key="1">
    <citation type="journal article" date="2019" name="Int. J. Syst. Evol. Microbiol.">
        <title>The Global Catalogue of Microorganisms (GCM) 10K type strain sequencing project: providing services to taxonomists for standard genome sequencing and annotation.</title>
        <authorList>
            <consortium name="The Broad Institute Genomics Platform"/>
            <consortium name="The Broad Institute Genome Sequencing Center for Infectious Disease"/>
            <person name="Wu L."/>
            <person name="Ma J."/>
        </authorList>
    </citation>
    <scope>NUCLEOTIDE SEQUENCE [LARGE SCALE GENOMIC DNA]</scope>
    <source>
        <strain evidence="3">NBRC 111981</strain>
    </source>
</reference>
<dbReference type="PANTHER" id="PTHR35531:SF1">
    <property type="entry name" value="INNER MEMBRANE PROTEIN YBCI-RELATED"/>
    <property type="match status" value="1"/>
</dbReference>
<dbReference type="EMBL" id="BSOA01000034">
    <property type="protein sequence ID" value="GLQ89440.1"/>
    <property type="molecule type" value="Genomic_DNA"/>
</dbReference>
<proteinExistence type="predicted"/>
<dbReference type="InterPro" id="IPR007404">
    <property type="entry name" value="YdjM-like"/>
</dbReference>
<dbReference type="RefSeq" id="WP_284332871.1">
    <property type="nucleotide sequence ID" value="NZ_BSOA01000034.1"/>
</dbReference>
<feature type="transmembrane region" description="Helical" evidence="1">
    <location>
        <begin position="89"/>
        <end position="116"/>
    </location>
</feature>
<feature type="transmembrane region" description="Helical" evidence="1">
    <location>
        <begin position="144"/>
        <end position="167"/>
    </location>
</feature>
<organism evidence="2 3">
    <name type="scientific">Dyella flagellata</name>
    <dbReference type="NCBI Taxonomy" id="1867833"/>
    <lineage>
        <taxon>Bacteria</taxon>
        <taxon>Pseudomonadati</taxon>
        <taxon>Pseudomonadota</taxon>
        <taxon>Gammaproteobacteria</taxon>
        <taxon>Lysobacterales</taxon>
        <taxon>Rhodanobacteraceae</taxon>
        <taxon>Dyella</taxon>
    </lineage>
</organism>
<dbReference type="Pfam" id="PF04307">
    <property type="entry name" value="YdjM"/>
    <property type="match status" value="1"/>
</dbReference>
<gene>
    <name evidence="2" type="ORF">GCM10007898_30130</name>
</gene>
<keyword evidence="1" id="KW-0812">Transmembrane</keyword>
<dbReference type="PANTHER" id="PTHR35531">
    <property type="entry name" value="INNER MEMBRANE PROTEIN YBCI-RELATED"/>
    <property type="match status" value="1"/>
</dbReference>
<evidence type="ECO:0000313" key="3">
    <source>
        <dbReference type="Proteomes" id="UP001156627"/>
    </source>
</evidence>
<accession>A0ABQ5XCK8</accession>
<feature type="transmembrane region" description="Helical" evidence="1">
    <location>
        <begin position="60"/>
        <end position="77"/>
    </location>
</feature>
<evidence type="ECO:0000256" key="1">
    <source>
        <dbReference type="SAM" id="Phobius"/>
    </source>
</evidence>
<keyword evidence="1" id="KW-1133">Transmembrane helix</keyword>
<dbReference type="Proteomes" id="UP001156627">
    <property type="component" value="Unassembled WGS sequence"/>
</dbReference>
<comment type="caution">
    <text evidence="2">The sequence shown here is derived from an EMBL/GenBank/DDBJ whole genome shotgun (WGS) entry which is preliminary data.</text>
</comment>
<protein>
    <submittedName>
        <fullName evidence="2">Membrane protein</fullName>
    </submittedName>
</protein>
<name>A0ABQ5XCK8_9GAMM</name>